<proteinExistence type="predicted"/>
<feature type="region of interest" description="Disordered" evidence="1">
    <location>
        <begin position="45"/>
        <end position="86"/>
    </location>
</feature>
<reference evidence="2" key="1">
    <citation type="journal article" date="2022" name="bioRxiv">
        <title>Sequencing and chromosome-scale assembly of the giantPleurodeles waltlgenome.</title>
        <authorList>
            <person name="Brown T."/>
            <person name="Elewa A."/>
            <person name="Iarovenko S."/>
            <person name="Subramanian E."/>
            <person name="Araus A.J."/>
            <person name="Petzold A."/>
            <person name="Susuki M."/>
            <person name="Suzuki K.-i.T."/>
            <person name="Hayashi T."/>
            <person name="Toyoda A."/>
            <person name="Oliveira C."/>
            <person name="Osipova E."/>
            <person name="Leigh N.D."/>
            <person name="Simon A."/>
            <person name="Yun M.H."/>
        </authorList>
    </citation>
    <scope>NUCLEOTIDE SEQUENCE</scope>
    <source>
        <strain evidence="2">20211129_DDA</strain>
        <tissue evidence="2">Liver</tissue>
    </source>
</reference>
<comment type="caution">
    <text evidence="2">The sequence shown here is derived from an EMBL/GenBank/DDBJ whole genome shotgun (WGS) entry which is preliminary data.</text>
</comment>
<evidence type="ECO:0000256" key="1">
    <source>
        <dbReference type="SAM" id="MobiDB-lite"/>
    </source>
</evidence>
<name>A0AAV7RU86_PLEWA</name>
<keyword evidence="3" id="KW-1185">Reference proteome</keyword>
<protein>
    <submittedName>
        <fullName evidence="2">Uncharacterized protein</fullName>
    </submittedName>
</protein>
<dbReference type="EMBL" id="JANPWB010000009">
    <property type="protein sequence ID" value="KAJ1155565.1"/>
    <property type="molecule type" value="Genomic_DNA"/>
</dbReference>
<evidence type="ECO:0000313" key="3">
    <source>
        <dbReference type="Proteomes" id="UP001066276"/>
    </source>
</evidence>
<dbReference type="AlphaFoldDB" id="A0AAV7RU86"/>
<evidence type="ECO:0000313" key="2">
    <source>
        <dbReference type="EMBL" id="KAJ1155565.1"/>
    </source>
</evidence>
<gene>
    <name evidence="2" type="ORF">NDU88_008294</name>
</gene>
<organism evidence="2 3">
    <name type="scientific">Pleurodeles waltl</name>
    <name type="common">Iberian ribbed newt</name>
    <dbReference type="NCBI Taxonomy" id="8319"/>
    <lineage>
        <taxon>Eukaryota</taxon>
        <taxon>Metazoa</taxon>
        <taxon>Chordata</taxon>
        <taxon>Craniata</taxon>
        <taxon>Vertebrata</taxon>
        <taxon>Euteleostomi</taxon>
        <taxon>Amphibia</taxon>
        <taxon>Batrachia</taxon>
        <taxon>Caudata</taxon>
        <taxon>Salamandroidea</taxon>
        <taxon>Salamandridae</taxon>
        <taxon>Pleurodelinae</taxon>
        <taxon>Pleurodeles</taxon>
    </lineage>
</organism>
<accession>A0AAV7RU86</accession>
<dbReference type="Proteomes" id="UP001066276">
    <property type="component" value="Chromosome 5"/>
</dbReference>
<sequence>MRRKLQAWRAMHPIRDAPLTVQRIDFCRCLGPVVARLLLQGCAQAARTSRNRRDPSTTLLRVPGEKSVLLPPLHTSSQAGPPARAK</sequence>